<accession>A0A7R9G115</accession>
<organism evidence="2">
    <name type="scientific">Timema shepardi</name>
    <name type="common">Walking stick</name>
    <dbReference type="NCBI Taxonomy" id="629360"/>
    <lineage>
        <taxon>Eukaryota</taxon>
        <taxon>Metazoa</taxon>
        <taxon>Ecdysozoa</taxon>
        <taxon>Arthropoda</taxon>
        <taxon>Hexapoda</taxon>
        <taxon>Insecta</taxon>
        <taxon>Pterygota</taxon>
        <taxon>Neoptera</taxon>
        <taxon>Polyneoptera</taxon>
        <taxon>Phasmatodea</taxon>
        <taxon>Timematodea</taxon>
        <taxon>Timematoidea</taxon>
        <taxon>Timematidae</taxon>
        <taxon>Timema</taxon>
    </lineage>
</organism>
<proteinExistence type="predicted"/>
<reference evidence="2" key="1">
    <citation type="submission" date="2020-11" db="EMBL/GenBank/DDBJ databases">
        <authorList>
            <person name="Tran Van P."/>
        </authorList>
    </citation>
    <scope>NUCLEOTIDE SEQUENCE</scope>
</reference>
<protein>
    <submittedName>
        <fullName evidence="2">Uncharacterized protein</fullName>
    </submittedName>
</protein>
<name>A0A7R9G115_TIMSH</name>
<dbReference type="AlphaFoldDB" id="A0A7R9G115"/>
<feature type="region of interest" description="Disordered" evidence="1">
    <location>
        <begin position="559"/>
        <end position="590"/>
    </location>
</feature>
<feature type="region of interest" description="Disordered" evidence="1">
    <location>
        <begin position="444"/>
        <end position="522"/>
    </location>
</feature>
<feature type="region of interest" description="Disordered" evidence="1">
    <location>
        <begin position="356"/>
        <end position="406"/>
    </location>
</feature>
<feature type="region of interest" description="Disordered" evidence="1">
    <location>
        <begin position="1"/>
        <end position="52"/>
    </location>
</feature>
<feature type="compositionally biased region" description="Pro residues" evidence="1">
    <location>
        <begin position="499"/>
        <end position="512"/>
    </location>
</feature>
<feature type="compositionally biased region" description="Basic and acidic residues" evidence="1">
    <location>
        <begin position="376"/>
        <end position="400"/>
    </location>
</feature>
<sequence>MRNTIKGKSMQPIKTCITNNPNCRRAQRKKTKGMKGRHLGRPHPRSPTFSPKRLSLDDRIELELGVKKSPPQVPPQQISLYHQQQMYPCHQFPGYYTGEPHQPLHYGPPMQETHYGHPNVVGGPVTMNRRPPLLPVPQHIMPDMTLWESSEASMRIPSHPPLPPSQVVQVGNVLQVVPTDLPLSNLLLGTGPPPPPPPLPPQTVQKPPQTMVLQTGNMLQVIPSDMPQVAQPGAMPHTQKVVQIGNMLQVVPSSNLHPVAPTPPPPPTPKPVLTPVKPSPGRVAQPSPNFVTPVRQHLPVSPLLVPSHMNSPHNQALPPLPVPLPVPVPSYTSPPSPFLREAPVVTSAEIPRAPPDCSIPFLSPSSEAAQMSLAAEAERRREEREKRRQDKERKKQEKEKRRQKKIKMATENIIKKALQQEAEILDDSTDINLEEMRLIEEAMAEVPEEEEEEEEEEQPLDTATPTRHFKKKGTQVKIIRQINMQTDDDDEDEEEDDNSPPPPPPGSPPPATAYPTGYSAFSAPGYVFPQPASFTVLTGETSGVPSAGVPVYTPVYHQHHHTTTTTTTTVQFAPPLPPPTVQQSTPRKAK</sequence>
<feature type="compositionally biased region" description="Acidic residues" evidence="1">
    <location>
        <begin position="444"/>
        <end position="459"/>
    </location>
</feature>
<gene>
    <name evidence="2" type="ORF">TSIB3V08_LOCUS5935</name>
</gene>
<evidence type="ECO:0000256" key="1">
    <source>
        <dbReference type="SAM" id="MobiDB-lite"/>
    </source>
</evidence>
<feature type="compositionally biased region" description="Acidic residues" evidence="1">
    <location>
        <begin position="486"/>
        <end position="498"/>
    </location>
</feature>
<feature type="compositionally biased region" description="Polar residues" evidence="1">
    <location>
        <begin position="581"/>
        <end position="590"/>
    </location>
</feature>
<feature type="compositionally biased region" description="Basic residues" evidence="1">
    <location>
        <begin position="25"/>
        <end position="44"/>
    </location>
</feature>
<evidence type="ECO:0000313" key="2">
    <source>
        <dbReference type="EMBL" id="CAD7261811.1"/>
    </source>
</evidence>
<dbReference type="EMBL" id="OC002414">
    <property type="protein sequence ID" value="CAD7261811.1"/>
    <property type="molecule type" value="Genomic_DNA"/>
</dbReference>